<dbReference type="EMBL" id="AP025628">
    <property type="protein sequence ID" value="BDG61755.1"/>
    <property type="molecule type" value="Genomic_DNA"/>
</dbReference>
<feature type="domain" description="Fido" evidence="1">
    <location>
        <begin position="6"/>
        <end position="132"/>
    </location>
</feature>
<organism evidence="2 3">
    <name type="scientific">Caldinitratiruptor microaerophilus</name>
    <dbReference type="NCBI Taxonomy" id="671077"/>
    <lineage>
        <taxon>Bacteria</taxon>
        <taxon>Bacillati</taxon>
        <taxon>Bacillota</taxon>
        <taxon>Clostridia</taxon>
        <taxon>Eubacteriales</taxon>
        <taxon>Symbiobacteriaceae</taxon>
        <taxon>Caldinitratiruptor</taxon>
    </lineage>
</organism>
<dbReference type="PROSITE" id="PS51459">
    <property type="entry name" value="FIDO"/>
    <property type="match status" value="1"/>
</dbReference>
<gene>
    <name evidence="2" type="ORF">caldi_28450</name>
</gene>
<protein>
    <recommendedName>
        <fullName evidence="1">Fido domain-containing protein</fullName>
    </recommendedName>
</protein>
<dbReference type="InterPro" id="IPR003812">
    <property type="entry name" value="Fido"/>
</dbReference>
<keyword evidence="3" id="KW-1185">Reference proteome</keyword>
<dbReference type="InterPro" id="IPR036597">
    <property type="entry name" value="Fido-like_dom_sf"/>
</dbReference>
<evidence type="ECO:0000313" key="3">
    <source>
        <dbReference type="Proteomes" id="UP001163687"/>
    </source>
</evidence>
<dbReference type="Gene3D" id="1.20.120.1870">
    <property type="entry name" value="Fic/DOC protein, Fido domain"/>
    <property type="match status" value="1"/>
</dbReference>
<dbReference type="GO" id="GO:0016301">
    <property type="term" value="F:kinase activity"/>
    <property type="evidence" value="ECO:0007669"/>
    <property type="project" value="InterPro"/>
</dbReference>
<evidence type="ECO:0000313" key="2">
    <source>
        <dbReference type="EMBL" id="BDG61755.1"/>
    </source>
</evidence>
<dbReference type="AlphaFoldDB" id="A0AA35CLX6"/>
<dbReference type="PANTHER" id="PTHR39426:SF1">
    <property type="entry name" value="HOMOLOGY TO DEATH-ON-CURING PROTEIN OF PHAGE P1"/>
    <property type="match status" value="1"/>
</dbReference>
<dbReference type="InterPro" id="IPR053737">
    <property type="entry name" value="Type_II_TA_Toxin"/>
</dbReference>
<accession>A0AA35CLX6</accession>
<reference evidence="2" key="1">
    <citation type="submission" date="2022-03" db="EMBL/GenBank/DDBJ databases">
        <title>Complete genome sequence of Caldinitratiruptor microaerophilus.</title>
        <authorList>
            <person name="Mukaiyama R."/>
            <person name="Nishiyama T."/>
            <person name="Ueda K."/>
        </authorList>
    </citation>
    <scope>NUCLEOTIDE SEQUENCE</scope>
    <source>
        <strain evidence="2">JCM 16183</strain>
    </source>
</reference>
<dbReference type="Proteomes" id="UP001163687">
    <property type="component" value="Chromosome"/>
</dbReference>
<evidence type="ECO:0000259" key="1">
    <source>
        <dbReference type="PROSITE" id="PS51459"/>
    </source>
</evidence>
<dbReference type="Pfam" id="PF02661">
    <property type="entry name" value="Fic"/>
    <property type="match status" value="1"/>
</dbReference>
<name>A0AA35CLX6_9FIRM</name>
<dbReference type="PANTHER" id="PTHR39426">
    <property type="entry name" value="HOMOLOGY TO DEATH-ON-CURING PROTEIN OF PHAGE P1"/>
    <property type="match status" value="1"/>
</dbReference>
<dbReference type="RefSeq" id="WP_264842383.1">
    <property type="nucleotide sequence ID" value="NZ_AP025628.1"/>
</dbReference>
<proteinExistence type="predicted"/>
<dbReference type="InterPro" id="IPR006440">
    <property type="entry name" value="Doc"/>
</dbReference>
<dbReference type="KEGG" id="cmic:caldi_28450"/>
<dbReference type="NCBIfam" id="TIGR01550">
    <property type="entry name" value="DOC_P1"/>
    <property type="match status" value="1"/>
</dbReference>
<dbReference type="SUPFAM" id="SSF140931">
    <property type="entry name" value="Fic-like"/>
    <property type="match status" value="1"/>
</dbReference>
<sequence length="170" mass="19246">MKIRYLDPLEVLVIHYVVVDQHFSDLYDAEEERGVKNPGALVSALHAPQHTFGGEDLVPDVLMKAAVLMRSLIQNHPFHNGNKRTAVIATILFLEDNGYELRVPDKKLIKLAVQIATPDSIPVPRIRKWLAKYTKKVHRGANKTAPVRAGWGDIIHEVKRLFTSRLNKES</sequence>